<evidence type="ECO:0000313" key="3">
    <source>
        <dbReference type="Proteomes" id="UP001596043"/>
    </source>
</evidence>
<name>A0ABV9HVU9_9FLAO</name>
<dbReference type="RefSeq" id="WP_379978100.1">
    <property type="nucleotide sequence ID" value="NZ_JBHSFV010000004.1"/>
</dbReference>
<evidence type="ECO:0000313" key="2">
    <source>
        <dbReference type="EMBL" id="MFC4633870.1"/>
    </source>
</evidence>
<keyword evidence="1" id="KW-0732">Signal</keyword>
<gene>
    <name evidence="2" type="ORF">ACFO3O_08125</name>
</gene>
<keyword evidence="3" id="KW-1185">Reference proteome</keyword>
<accession>A0ABV9HVU9</accession>
<evidence type="ECO:0000256" key="1">
    <source>
        <dbReference type="SAM" id="SignalP"/>
    </source>
</evidence>
<comment type="caution">
    <text evidence="2">The sequence shown here is derived from an EMBL/GenBank/DDBJ whole genome shotgun (WGS) entry which is preliminary data.</text>
</comment>
<feature type="signal peptide" evidence="1">
    <location>
        <begin position="1"/>
        <end position="21"/>
    </location>
</feature>
<proteinExistence type="predicted"/>
<evidence type="ECO:0008006" key="4">
    <source>
        <dbReference type="Google" id="ProtNLM"/>
    </source>
</evidence>
<dbReference type="SUPFAM" id="SSF63825">
    <property type="entry name" value="YWTD domain"/>
    <property type="match status" value="1"/>
</dbReference>
<feature type="chain" id="PRO_5046871235" description="Lipocalin-like domain-containing protein" evidence="1">
    <location>
        <begin position="22"/>
        <end position="352"/>
    </location>
</feature>
<dbReference type="PROSITE" id="PS51257">
    <property type="entry name" value="PROKAR_LIPOPROTEIN"/>
    <property type="match status" value="1"/>
</dbReference>
<organism evidence="2 3">
    <name type="scientific">Dokdonia ponticola</name>
    <dbReference type="NCBI Taxonomy" id="2041041"/>
    <lineage>
        <taxon>Bacteria</taxon>
        <taxon>Pseudomonadati</taxon>
        <taxon>Bacteroidota</taxon>
        <taxon>Flavobacteriia</taxon>
        <taxon>Flavobacteriales</taxon>
        <taxon>Flavobacteriaceae</taxon>
        <taxon>Dokdonia</taxon>
    </lineage>
</organism>
<dbReference type="EMBL" id="JBHSFV010000004">
    <property type="protein sequence ID" value="MFC4633870.1"/>
    <property type="molecule type" value="Genomic_DNA"/>
</dbReference>
<protein>
    <recommendedName>
        <fullName evidence="4">Lipocalin-like domain-containing protein</fullName>
    </recommendedName>
</protein>
<sequence>MKTLLKMAGMLVLLLTLGCGNNDDTTPPEMEITASIIGDWQRTSGSLIGVQWEYLLIKPDNTMNLFFQDDNGFRDENTGNYTATDNQVTVEIGFFGSVLLNYTLTDSTLELLDSSGNVSTYNRVTNAPSSDTWIQKLTIISQGDAPWDETADIAFNGTQILLGNGYAADNIGLINPETFALDGVIITTQSAFAVEVEKFDVPDKYIFQSNNGSTQFKAYTENTNTEAFTSLELGPWIYGLASKEGLTVWASSGNEETLYLLDYNNESAQIITRTIPLDRRVDGMDYQNDLLYVCSQGNIYICDVSSSFEVLETLTVEGYRAYGIAFDGTNFWINASSNNGDPNQLIKTSLTL</sequence>
<reference evidence="3" key="1">
    <citation type="journal article" date="2019" name="Int. J. Syst. Evol. Microbiol.">
        <title>The Global Catalogue of Microorganisms (GCM) 10K type strain sequencing project: providing services to taxonomists for standard genome sequencing and annotation.</title>
        <authorList>
            <consortium name="The Broad Institute Genomics Platform"/>
            <consortium name="The Broad Institute Genome Sequencing Center for Infectious Disease"/>
            <person name="Wu L."/>
            <person name="Ma J."/>
        </authorList>
    </citation>
    <scope>NUCLEOTIDE SEQUENCE [LARGE SCALE GENOMIC DNA]</scope>
    <source>
        <strain evidence="3">YJ-61-S</strain>
    </source>
</reference>
<dbReference type="Proteomes" id="UP001596043">
    <property type="component" value="Unassembled WGS sequence"/>
</dbReference>